<organism evidence="2 3">
    <name type="scientific">Microvirga lupini</name>
    <dbReference type="NCBI Taxonomy" id="420324"/>
    <lineage>
        <taxon>Bacteria</taxon>
        <taxon>Pseudomonadati</taxon>
        <taxon>Pseudomonadota</taxon>
        <taxon>Alphaproteobacteria</taxon>
        <taxon>Hyphomicrobiales</taxon>
        <taxon>Methylobacteriaceae</taxon>
        <taxon>Microvirga</taxon>
    </lineage>
</organism>
<dbReference type="RefSeq" id="WP_210277666.1">
    <property type="nucleotide sequence ID" value="NZ_JACHWB010000004.1"/>
</dbReference>
<dbReference type="PANTHER" id="PTHR43194">
    <property type="entry name" value="HYDROLASE ALPHA/BETA FOLD FAMILY"/>
    <property type="match status" value="1"/>
</dbReference>
<dbReference type="Pfam" id="PF12697">
    <property type="entry name" value="Abhydrolase_6"/>
    <property type="match status" value="1"/>
</dbReference>
<dbReference type="EMBL" id="JACHWB010000004">
    <property type="protein sequence ID" value="MBB3020390.1"/>
    <property type="molecule type" value="Genomic_DNA"/>
</dbReference>
<dbReference type="InterPro" id="IPR029058">
    <property type="entry name" value="AB_hydrolase_fold"/>
</dbReference>
<dbReference type="InterPro" id="IPR050228">
    <property type="entry name" value="Carboxylesterase_BioH"/>
</dbReference>
<dbReference type="Proteomes" id="UP000532010">
    <property type="component" value="Unassembled WGS sequence"/>
</dbReference>
<dbReference type="SUPFAM" id="SSF53474">
    <property type="entry name" value="alpha/beta-Hydrolases"/>
    <property type="match status" value="1"/>
</dbReference>
<dbReference type="InterPro" id="IPR000073">
    <property type="entry name" value="AB_hydrolase_1"/>
</dbReference>
<dbReference type="AlphaFoldDB" id="A0A7W4YXD3"/>
<keyword evidence="3" id="KW-1185">Reference proteome</keyword>
<proteinExistence type="predicted"/>
<dbReference type="PRINTS" id="PR00111">
    <property type="entry name" value="ABHYDROLASE"/>
</dbReference>
<sequence>MSRRIILMGLLVSVLALGGAYVAWRRPDRPASDHQVTSERSRVPSDQVETGLLGGRIPYIRGGAGPRHAAVFFGGNALFKRLDLSSDPGRYAGQIAALLPEGFRFTILGYEETPPADYTLDTIVRDMASVVRAEIGKPDLVIGVSFGGFVAQRFAAEHPDLVDRLVLLVSGHRFSEEGWAAMERQFKALGTGDFHSLVTDNVLLFRRPWYNWLVRLKLWKDRDRLAAEFKDPTLILRSYRSLFSEDFARNPEFTKRITTPTLVVGGTADQFFGTRVFEETATMIVGAGIALYEGETHMLPIERSGDVADAIAAFLAEGRDAAPLAVR</sequence>
<evidence type="ECO:0000313" key="3">
    <source>
        <dbReference type="Proteomes" id="UP000532010"/>
    </source>
</evidence>
<comment type="caution">
    <text evidence="2">The sequence shown here is derived from an EMBL/GenBank/DDBJ whole genome shotgun (WGS) entry which is preliminary data.</text>
</comment>
<gene>
    <name evidence="2" type="ORF">FHR70_003471</name>
</gene>
<evidence type="ECO:0000259" key="1">
    <source>
        <dbReference type="Pfam" id="PF12697"/>
    </source>
</evidence>
<feature type="domain" description="AB hydrolase-1" evidence="1">
    <location>
        <begin position="92"/>
        <end position="310"/>
    </location>
</feature>
<dbReference type="Gene3D" id="3.40.50.1820">
    <property type="entry name" value="alpha/beta hydrolase"/>
    <property type="match status" value="1"/>
</dbReference>
<protein>
    <submittedName>
        <fullName evidence="2">Pimeloyl-ACP methyl ester carboxylesterase</fullName>
    </submittedName>
</protein>
<reference evidence="2 3" key="1">
    <citation type="submission" date="2020-08" db="EMBL/GenBank/DDBJ databases">
        <title>The Agave Microbiome: Exploring the role of microbial communities in plant adaptations to desert environments.</title>
        <authorList>
            <person name="Partida-Martinez L.P."/>
        </authorList>
    </citation>
    <scope>NUCLEOTIDE SEQUENCE [LARGE SCALE GENOMIC DNA]</scope>
    <source>
        <strain evidence="2 3">AT3.9</strain>
    </source>
</reference>
<dbReference type="PANTHER" id="PTHR43194:SF2">
    <property type="entry name" value="PEROXISOMAL MEMBRANE PROTEIN LPX1"/>
    <property type="match status" value="1"/>
</dbReference>
<name>A0A7W4YXD3_9HYPH</name>
<accession>A0A7W4YXD3</accession>
<evidence type="ECO:0000313" key="2">
    <source>
        <dbReference type="EMBL" id="MBB3020390.1"/>
    </source>
</evidence>